<feature type="region of interest" description="Disordered" evidence="1">
    <location>
        <begin position="67"/>
        <end position="99"/>
    </location>
</feature>
<name>X8DMH5_MYCXE</name>
<evidence type="ECO:0000256" key="1">
    <source>
        <dbReference type="SAM" id="MobiDB-lite"/>
    </source>
</evidence>
<feature type="region of interest" description="Disordered" evidence="1">
    <location>
        <begin position="154"/>
        <end position="190"/>
    </location>
</feature>
<reference evidence="2" key="1">
    <citation type="submission" date="2014-01" db="EMBL/GenBank/DDBJ databases">
        <authorList>
            <person name="Brown-Elliot B."/>
            <person name="Wallace R."/>
            <person name="Lenaerts A."/>
            <person name="Ordway D."/>
            <person name="DeGroote M.A."/>
            <person name="Parker T."/>
            <person name="Sizemore C."/>
            <person name="Tallon L.J."/>
            <person name="Sadzewicz L.K."/>
            <person name="Sengamalay N."/>
            <person name="Fraser C.M."/>
            <person name="Hine E."/>
            <person name="Shefchek K.A."/>
            <person name="Das S.P."/>
            <person name="Tettelin H."/>
        </authorList>
    </citation>
    <scope>NUCLEOTIDE SEQUENCE [LARGE SCALE GENOMIC DNA]</scope>
    <source>
        <strain evidence="2">4042</strain>
    </source>
</reference>
<proteinExistence type="predicted"/>
<keyword evidence="2" id="KW-0328">Glycosyltransferase</keyword>
<dbReference type="EC" id="2.4.1.250" evidence="2"/>
<dbReference type="AlphaFoldDB" id="X8DMH5"/>
<feature type="compositionally biased region" description="Gly residues" evidence="1">
    <location>
        <begin position="67"/>
        <end position="76"/>
    </location>
</feature>
<keyword evidence="2" id="KW-0808">Transferase</keyword>
<organism evidence="2">
    <name type="scientific">Mycobacterium xenopi 4042</name>
    <dbReference type="NCBI Taxonomy" id="1299334"/>
    <lineage>
        <taxon>Bacteria</taxon>
        <taxon>Bacillati</taxon>
        <taxon>Actinomycetota</taxon>
        <taxon>Actinomycetes</taxon>
        <taxon>Mycobacteriales</taxon>
        <taxon>Mycobacteriaceae</taxon>
        <taxon>Mycobacterium</taxon>
    </lineage>
</organism>
<comment type="caution">
    <text evidence="2">The sequence shown here is derived from an EMBL/GenBank/DDBJ whole genome shotgun (WGS) entry which is preliminary data.</text>
</comment>
<feature type="compositionally biased region" description="Basic residues" evidence="1">
    <location>
        <begin position="166"/>
        <end position="178"/>
    </location>
</feature>
<gene>
    <name evidence="2" type="primary">mshA</name>
    <name evidence="2" type="ORF">I553_2091</name>
</gene>
<dbReference type="EMBL" id="JAOB01000013">
    <property type="protein sequence ID" value="EUA68903.1"/>
    <property type="molecule type" value="Genomic_DNA"/>
</dbReference>
<sequence>MVAGGPSGSGLAAPDGLVRLADELGISARVRFLPPRTARSWPAVSGRRPGRGSQLFGVVRVGRGGGAGLRHAGGGGRGRRAAGGRARRDQRHPGCRPRRRPVADAIDELLRLGAGPRAWAMSHSAVRHAARFSWENTVDALLASYRRAISEFGGPGGGGSAVWQRRAARASGRRRGGGRVRVLSSEGPEQ</sequence>
<dbReference type="GO" id="GO:0102710">
    <property type="term" value="F:D-inositol-3-phosphate glycosyltransferase activity"/>
    <property type="evidence" value="ECO:0007669"/>
    <property type="project" value="UniProtKB-EC"/>
</dbReference>
<protein>
    <submittedName>
        <fullName evidence="2">D-inositol-3-phosphate glycosyltransferase domain protein</fullName>
        <ecNumber evidence="2">2.4.1.250</ecNumber>
    </submittedName>
</protein>
<feature type="compositionally biased region" description="Basic residues" evidence="1">
    <location>
        <begin position="88"/>
        <end position="99"/>
    </location>
</feature>
<evidence type="ECO:0000313" key="2">
    <source>
        <dbReference type="EMBL" id="EUA68903.1"/>
    </source>
</evidence>
<accession>X8DMH5</accession>
<dbReference type="PATRIC" id="fig|1299334.3.peg.1587"/>